<evidence type="ECO:0000313" key="1">
    <source>
        <dbReference type="EMBL" id="KRY63301.1"/>
    </source>
</evidence>
<sequence length="47" mass="5186">MEISLLCCALVESSGDLRTFTVSHHRGGFSKISMRCQRPLNALVSYA</sequence>
<evidence type="ECO:0000313" key="2">
    <source>
        <dbReference type="Proteomes" id="UP000054632"/>
    </source>
</evidence>
<dbReference type="EMBL" id="JYDR01001339">
    <property type="protein sequence ID" value="KRY63301.1"/>
    <property type="molecule type" value="Genomic_DNA"/>
</dbReference>
<organism evidence="1 2">
    <name type="scientific">Trichinella pseudospiralis</name>
    <name type="common">Parasitic roundworm</name>
    <dbReference type="NCBI Taxonomy" id="6337"/>
    <lineage>
        <taxon>Eukaryota</taxon>
        <taxon>Metazoa</taxon>
        <taxon>Ecdysozoa</taxon>
        <taxon>Nematoda</taxon>
        <taxon>Enoplea</taxon>
        <taxon>Dorylaimia</taxon>
        <taxon>Trichinellida</taxon>
        <taxon>Trichinellidae</taxon>
        <taxon>Trichinella</taxon>
    </lineage>
</organism>
<proteinExistence type="predicted"/>
<dbReference type="Proteomes" id="UP000054632">
    <property type="component" value="Unassembled WGS sequence"/>
</dbReference>
<dbReference type="AlphaFoldDB" id="A0A0V1DPA5"/>
<gene>
    <name evidence="1" type="ORF">T4A_2092</name>
</gene>
<name>A0A0V1DPA5_TRIPS</name>
<protein>
    <submittedName>
        <fullName evidence="1">Uncharacterized protein</fullName>
    </submittedName>
</protein>
<comment type="caution">
    <text evidence="1">The sequence shown here is derived from an EMBL/GenBank/DDBJ whole genome shotgun (WGS) entry which is preliminary data.</text>
</comment>
<reference evidence="1 2" key="1">
    <citation type="submission" date="2015-01" db="EMBL/GenBank/DDBJ databases">
        <title>Evolution of Trichinella species and genotypes.</title>
        <authorList>
            <person name="Korhonen P.K."/>
            <person name="Edoardo P."/>
            <person name="Giuseppe L.R."/>
            <person name="Gasser R.B."/>
        </authorList>
    </citation>
    <scope>NUCLEOTIDE SEQUENCE [LARGE SCALE GENOMIC DNA]</scope>
    <source>
        <strain evidence="1">ISS13</strain>
    </source>
</reference>
<accession>A0A0V1DPA5</accession>